<evidence type="ECO:0000259" key="4">
    <source>
        <dbReference type="PROSITE" id="PS51903"/>
    </source>
</evidence>
<dbReference type="PROSITE" id="PS51903">
    <property type="entry name" value="CLP_R"/>
    <property type="match status" value="1"/>
</dbReference>
<evidence type="ECO:0000256" key="1">
    <source>
        <dbReference type="ARBA" id="ARBA00008675"/>
    </source>
</evidence>
<comment type="similarity">
    <text evidence="1">Belongs to the ClpA/ClpB family.</text>
</comment>
<keyword evidence="2 3" id="KW-0677">Repeat</keyword>
<keyword evidence="6" id="KW-1185">Reference proteome</keyword>
<sequence>MRARACSVPQTLSPEAASVLKHSLVLARRRGHSHLTPLHVAATLLTSSSRFSSTLRRAYLKSSSPSTSSTHPDLQCRALELCFNVALNRLPATAAPLLLHAPPPLSNALIAALKRAQAHQRRTGSAEQQQLQQQQNCIQVAIRVDLDQLILSILDDPSVSRVMREAGFSSTLVKSDLEDCRNMNTSVSAFLQNLSSCMSKFKVVYDVLLGNTKKNIVLVGDSLTTSEGLADEVTSKLEKGDIDVPEELRSVKLIRLQFSAVPLRFMKKQEVDMNVFDLRRKVESFGFDGRVVIYIGDLKWAVEDGGVGDEYTVDYLIEEIGKLVYWFNNKSSNMRVWLMANANYETYMKCKMKQPSLDVQWDLEAVFVPSTSSGGIGLSINDTSGFDSRFTSKSYLCPKEEQDNGSAQLPHWLKPHANKSLVKGNQNPGSTLPRFRRLPQSSHVVEPVEPNLDSLKTMEGKEVKITLSLGNLSALDDEGVSVNGDVIRENVPWQFETIPLILEAINGDRLVLIKGEDVVGKRRLAVGLAKSMFGSSNLLFYMNMMRNNDVSENREMLEMALRDRENIVVLVEDVDYADPEFVEILVDKKNCCCRAIFILTTGGDTRCNVTRDGLGSVIQMKLVVQESKHGLRVSNFDRKRKSGWDDMAVRVNNQKKKFNEMELEVSSNGGRELNSNALDLNLRAGDDDDDQQGVLSPISSDLTRETTFEQPNLLAILKKIKNLFVFNRDSGKDERAREMLLSKIKRSFHEATGYVSCFQVDDSVLEQVLQGSGFYLNDLFEKWLKDVFRTSLIRMVGVGDHREKVSVRLCLDEKLGDNCEKEGFMGTYLPKCIQF</sequence>
<organism evidence="5 6">
    <name type="scientific">Castilleja foliolosa</name>
    <dbReference type="NCBI Taxonomy" id="1961234"/>
    <lineage>
        <taxon>Eukaryota</taxon>
        <taxon>Viridiplantae</taxon>
        <taxon>Streptophyta</taxon>
        <taxon>Embryophyta</taxon>
        <taxon>Tracheophyta</taxon>
        <taxon>Spermatophyta</taxon>
        <taxon>Magnoliopsida</taxon>
        <taxon>eudicotyledons</taxon>
        <taxon>Gunneridae</taxon>
        <taxon>Pentapetalae</taxon>
        <taxon>asterids</taxon>
        <taxon>lamiids</taxon>
        <taxon>Lamiales</taxon>
        <taxon>Orobanchaceae</taxon>
        <taxon>Pedicularideae</taxon>
        <taxon>Castillejinae</taxon>
        <taxon>Castilleja</taxon>
    </lineage>
</organism>
<evidence type="ECO:0000256" key="3">
    <source>
        <dbReference type="PROSITE-ProRule" id="PRU01251"/>
    </source>
</evidence>
<evidence type="ECO:0000313" key="5">
    <source>
        <dbReference type="EMBL" id="KAL3623480.1"/>
    </source>
</evidence>
<name>A0ABD3C124_9LAMI</name>
<dbReference type="Proteomes" id="UP001632038">
    <property type="component" value="Unassembled WGS sequence"/>
</dbReference>
<dbReference type="Gene3D" id="1.10.1780.10">
    <property type="entry name" value="Clp, N-terminal domain"/>
    <property type="match status" value="1"/>
</dbReference>
<feature type="domain" description="Clp R" evidence="4">
    <location>
        <begin position="8"/>
        <end position="186"/>
    </location>
</feature>
<dbReference type="InterPro" id="IPR058680">
    <property type="entry name" value="NBD_SMAX1-like"/>
</dbReference>
<dbReference type="InterPro" id="IPR027417">
    <property type="entry name" value="P-loop_NTPase"/>
</dbReference>
<reference evidence="6" key="1">
    <citation type="journal article" date="2024" name="IScience">
        <title>Strigolactones Initiate the Formation of Haustorium-like Structures in Castilleja.</title>
        <authorList>
            <person name="Buerger M."/>
            <person name="Peterson D."/>
            <person name="Chory J."/>
        </authorList>
    </citation>
    <scope>NUCLEOTIDE SEQUENCE [LARGE SCALE GENOMIC DNA]</scope>
</reference>
<protein>
    <recommendedName>
        <fullName evidence="4">Clp R domain-containing protein</fullName>
    </recommendedName>
</protein>
<dbReference type="Gene3D" id="3.40.50.300">
    <property type="entry name" value="P-loop containing nucleotide triphosphate hydrolases"/>
    <property type="match status" value="1"/>
</dbReference>
<dbReference type="PANTHER" id="PTHR43572">
    <property type="entry name" value="CHAPERONE PROTEIN CLPD, CHLOROPLASTIC"/>
    <property type="match status" value="1"/>
</dbReference>
<dbReference type="SUPFAM" id="SSF52540">
    <property type="entry name" value="P-loop containing nucleoside triphosphate hydrolases"/>
    <property type="match status" value="1"/>
</dbReference>
<evidence type="ECO:0000313" key="6">
    <source>
        <dbReference type="Proteomes" id="UP001632038"/>
    </source>
</evidence>
<dbReference type="InterPro" id="IPR051650">
    <property type="entry name" value="SL_signaling_regulator"/>
</dbReference>
<accession>A0ABD3C124</accession>
<dbReference type="Pfam" id="PF23569">
    <property type="entry name" value="NBD_SMAX1"/>
    <property type="match status" value="1"/>
</dbReference>
<evidence type="ECO:0000256" key="2">
    <source>
        <dbReference type="ARBA" id="ARBA00022737"/>
    </source>
</evidence>
<dbReference type="InterPro" id="IPR036628">
    <property type="entry name" value="Clp_N_dom_sf"/>
</dbReference>
<gene>
    <name evidence="5" type="ORF">CASFOL_032296</name>
</gene>
<comment type="caution">
    <text evidence="5">The sequence shown here is derived from an EMBL/GenBank/DDBJ whole genome shotgun (WGS) entry which is preliminary data.</text>
</comment>
<dbReference type="InterPro" id="IPR004176">
    <property type="entry name" value="Clp_R_N"/>
</dbReference>
<dbReference type="EMBL" id="JAVIJP010000054">
    <property type="protein sequence ID" value="KAL3623480.1"/>
    <property type="molecule type" value="Genomic_DNA"/>
</dbReference>
<dbReference type="AlphaFoldDB" id="A0ABD3C124"/>
<proteinExistence type="inferred from homology"/>
<dbReference type="PANTHER" id="PTHR43572:SF3">
    <property type="entry name" value="PROTEIN SMAX1-LIKE 5"/>
    <property type="match status" value="1"/>
</dbReference>
<dbReference type="SUPFAM" id="SSF81923">
    <property type="entry name" value="Double Clp-N motif"/>
    <property type="match status" value="1"/>
</dbReference>